<evidence type="ECO:0000313" key="5">
    <source>
        <dbReference type="Proteomes" id="UP001189429"/>
    </source>
</evidence>
<dbReference type="InterPro" id="IPR027417">
    <property type="entry name" value="P-loop_NTPase"/>
</dbReference>
<dbReference type="Proteomes" id="UP001189429">
    <property type="component" value="Unassembled WGS sequence"/>
</dbReference>
<dbReference type="CDD" id="cd01891">
    <property type="entry name" value="TypA_BipA"/>
    <property type="match status" value="1"/>
</dbReference>
<dbReference type="InterPro" id="IPR005225">
    <property type="entry name" value="Small_GTP-bd"/>
</dbReference>
<dbReference type="Pfam" id="PF22042">
    <property type="entry name" value="EF-G_D2"/>
    <property type="match status" value="1"/>
</dbReference>
<dbReference type="SUPFAM" id="SSF50447">
    <property type="entry name" value="Translation proteins"/>
    <property type="match status" value="1"/>
</dbReference>
<dbReference type="Gene3D" id="3.40.50.300">
    <property type="entry name" value="P-loop containing nucleotide triphosphate hydrolases"/>
    <property type="match status" value="1"/>
</dbReference>
<dbReference type="SUPFAM" id="SSF52540">
    <property type="entry name" value="P-loop containing nucleoside triphosphate hydrolases"/>
    <property type="match status" value="1"/>
</dbReference>
<dbReference type="PRINTS" id="PR00315">
    <property type="entry name" value="ELONGATNFCT"/>
</dbReference>
<dbReference type="PANTHER" id="PTHR42908">
    <property type="entry name" value="TRANSLATION ELONGATION FACTOR-RELATED"/>
    <property type="match status" value="1"/>
</dbReference>
<dbReference type="InterPro" id="IPR047041">
    <property type="entry name" value="BipA_GTP-bd_dom"/>
</dbReference>
<dbReference type="Gene3D" id="2.40.30.10">
    <property type="entry name" value="Translation factors"/>
    <property type="match status" value="1"/>
</dbReference>
<dbReference type="InterPro" id="IPR053905">
    <property type="entry name" value="EF-G-like_DII"/>
</dbReference>
<reference evidence="4" key="1">
    <citation type="submission" date="2023-10" db="EMBL/GenBank/DDBJ databases">
        <authorList>
            <person name="Chen Y."/>
            <person name="Shah S."/>
            <person name="Dougan E. K."/>
            <person name="Thang M."/>
            <person name="Chan C."/>
        </authorList>
    </citation>
    <scope>NUCLEOTIDE SEQUENCE [LARGE SCALE GENOMIC DNA]</scope>
</reference>
<protein>
    <recommendedName>
        <fullName evidence="3">Tr-type G domain-containing protein</fullName>
    </recommendedName>
</protein>
<organism evidence="4 5">
    <name type="scientific">Prorocentrum cordatum</name>
    <dbReference type="NCBI Taxonomy" id="2364126"/>
    <lineage>
        <taxon>Eukaryota</taxon>
        <taxon>Sar</taxon>
        <taxon>Alveolata</taxon>
        <taxon>Dinophyceae</taxon>
        <taxon>Prorocentrales</taxon>
        <taxon>Prorocentraceae</taxon>
        <taxon>Prorocentrum</taxon>
    </lineage>
</organism>
<dbReference type="EMBL" id="CAUYUJ010011229">
    <property type="protein sequence ID" value="CAK0831401.1"/>
    <property type="molecule type" value="Genomic_DNA"/>
</dbReference>
<feature type="domain" description="Tr-type G" evidence="3">
    <location>
        <begin position="12"/>
        <end position="203"/>
    </location>
</feature>
<keyword evidence="1" id="KW-0547">Nucleotide-binding</keyword>
<gene>
    <name evidence="4" type="ORF">PCOR1329_LOCUS29727</name>
</gene>
<feature type="non-terminal residue" evidence="4">
    <location>
        <position position="1"/>
    </location>
</feature>
<evidence type="ECO:0000256" key="2">
    <source>
        <dbReference type="ARBA" id="ARBA00023134"/>
    </source>
</evidence>
<sequence length="482" mass="52265">AAPATGQLVDREDIRNVAIIAHVDHGKTTLTNAIMRQNSPEETINSMDSDQIESERGITILAKNASVDYKGVKINLIDTPGHADFGGEVERILNMADACLLLVDAQEGPMPQTKFVLRQALALGRKVIVCINKVDKPAARCDWVLDSTFDLFGALGANDELCDFPVVYASGALGVASVDGPGSLEKDLSPILDLILEECPKPKVDACAPVQMLVSNLDYDPFIGRISIGRLTSGSLERGKLVGFQYGPEGKIRTAKISKLWDFHNNGRRSADRIDAGDICAFTGMDDVRIGDTVVDPAGRSLALPPIVVEEPTVAMEFGVNTSPFCGQLPESRWLTGSQLKTRLEKEAMSNVALRVEPGRGNDFFRVKGRGVLQLGVLVENLRREGFEIMIGAPEVILQTDAATGEQLEPYEEVVVDAPTEYQGVVMEEMQKKSAEMVSIRMRAKGGHDDHVLQDANTQPHRYAGSFHAPDEGACCDDLAIP</sequence>
<accession>A0ABN9SI60</accession>
<dbReference type="InterPro" id="IPR000795">
    <property type="entry name" value="T_Tr_GTP-bd_dom"/>
</dbReference>
<evidence type="ECO:0000256" key="1">
    <source>
        <dbReference type="ARBA" id="ARBA00022741"/>
    </source>
</evidence>
<dbReference type="PANTHER" id="PTHR42908:SF8">
    <property type="entry name" value="TR-TYPE G DOMAIN-CONTAINING PROTEIN"/>
    <property type="match status" value="1"/>
</dbReference>
<dbReference type="Gene3D" id="3.30.70.240">
    <property type="match status" value="1"/>
</dbReference>
<name>A0ABN9SI60_9DINO</name>
<evidence type="ECO:0000259" key="3">
    <source>
        <dbReference type="PROSITE" id="PS51722"/>
    </source>
</evidence>
<dbReference type="Pfam" id="PF00009">
    <property type="entry name" value="GTP_EFTU"/>
    <property type="match status" value="1"/>
</dbReference>
<dbReference type="InterPro" id="IPR035647">
    <property type="entry name" value="EFG_III/V"/>
</dbReference>
<proteinExistence type="predicted"/>
<comment type="caution">
    <text evidence="4">The sequence shown here is derived from an EMBL/GenBank/DDBJ whole genome shotgun (WGS) entry which is preliminary data.</text>
</comment>
<dbReference type="InterPro" id="IPR009000">
    <property type="entry name" value="Transl_B-barrel_sf"/>
</dbReference>
<evidence type="ECO:0000313" key="4">
    <source>
        <dbReference type="EMBL" id="CAK0831401.1"/>
    </source>
</evidence>
<keyword evidence="2" id="KW-0342">GTP-binding</keyword>
<dbReference type="SUPFAM" id="SSF54980">
    <property type="entry name" value="EF-G C-terminal domain-like"/>
    <property type="match status" value="2"/>
</dbReference>
<dbReference type="NCBIfam" id="TIGR00231">
    <property type="entry name" value="small_GTP"/>
    <property type="match status" value="1"/>
</dbReference>
<dbReference type="Gene3D" id="3.30.70.870">
    <property type="entry name" value="Elongation Factor G (Translational Gtpase), domain 3"/>
    <property type="match status" value="1"/>
</dbReference>
<keyword evidence="5" id="KW-1185">Reference proteome</keyword>
<dbReference type="PROSITE" id="PS51722">
    <property type="entry name" value="G_TR_2"/>
    <property type="match status" value="1"/>
</dbReference>